<feature type="non-terminal residue" evidence="2">
    <location>
        <position position="127"/>
    </location>
</feature>
<feature type="region of interest" description="Disordered" evidence="1">
    <location>
        <begin position="53"/>
        <end position="90"/>
    </location>
</feature>
<organism evidence="2">
    <name type="scientific">Tanacetum cinerariifolium</name>
    <name type="common">Dalmatian daisy</name>
    <name type="synonym">Chrysanthemum cinerariifolium</name>
    <dbReference type="NCBI Taxonomy" id="118510"/>
    <lineage>
        <taxon>Eukaryota</taxon>
        <taxon>Viridiplantae</taxon>
        <taxon>Streptophyta</taxon>
        <taxon>Embryophyta</taxon>
        <taxon>Tracheophyta</taxon>
        <taxon>Spermatophyta</taxon>
        <taxon>Magnoliopsida</taxon>
        <taxon>eudicotyledons</taxon>
        <taxon>Gunneridae</taxon>
        <taxon>Pentapetalae</taxon>
        <taxon>asterids</taxon>
        <taxon>campanulids</taxon>
        <taxon>Asterales</taxon>
        <taxon>Asteraceae</taxon>
        <taxon>Asteroideae</taxon>
        <taxon>Anthemideae</taxon>
        <taxon>Anthemidinae</taxon>
        <taxon>Tanacetum</taxon>
    </lineage>
</organism>
<sequence length="127" mass="13864">MAQLTVRNHAQRGNHKKYAQMKLPNPQKHVVFTAVVPKYKPVPITAVRPVSTTVPKTSVTRPRQHKPNSPTRKHINCGPSPKASNSPPRVTTVKAPVVNAAQGNMSYLSDFEELNSGYVTFGGNPKG</sequence>
<reference evidence="2" key="1">
    <citation type="journal article" date="2019" name="Sci. Rep.">
        <title>Draft genome of Tanacetum cinerariifolium, the natural source of mosquito coil.</title>
        <authorList>
            <person name="Yamashiro T."/>
            <person name="Shiraishi A."/>
            <person name="Satake H."/>
            <person name="Nakayama K."/>
        </authorList>
    </citation>
    <scope>NUCLEOTIDE SEQUENCE</scope>
</reference>
<protein>
    <submittedName>
        <fullName evidence="2">Uncharacterized protein</fullName>
    </submittedName>
</protein>
<evidence type="ECO:0000256" key="1">
    <source>
        <dbReference type="SAM" id="MobiDB-lite"/>
    </source>
</evidence>
<name>A0A699Q5R5_TANCI</name>
<proteinExistence type="predicted"/>
<evidence type="ECO:0000313" key="2">
    <source>
        <dbReference type="EMBL" id="GFC63971.1"/>
    </source>
</evidence>
<dbReference type="EMBL" id="BKCJ011000368">
    <property type="protein sequence ID" value="GFC63971.1"/>
    <property type="molecule type" value="Genomic_DNA"/>
</dbReference>
<feature type="compositionally biased region" description="Basic residues" evidence="1">
    <location>
        <begin position="9"/>
        <end position="19"/>
    </location>
</feature>
<feature type="region of interest" description="Disordered" evidence="1">
    <location>
        <begin position="1"/>
        <end position="24"/>
    </location>
</feature>
<dbReference type="AlphaFoldDB" id="A0A699Q5R5"/>
<comment type="caution">
    <text evidence="2">The sequence shown here is derived from an EMBL/GenBank/DDBJ whole genome shotgun (WGS) entry which is preliminary data.</text>
</comment>
<gene>
    <name evidence="2" type="ORF">Tci_835941</name>
</gene>
<accession>A0A699Q5R5</accession>
<feature type="compositionally biased region" description="Basic residues" evidence="1">
    <location>
        <begin position="62"/>
        <end position="75"/>
    </location>
</feature>